<dbReference type="Proteomes" id="UP000236291">
    <property type="component" value="Unassembled WGS sequence"/>
</dbReference>
<reference evidence="1 2" key="2">
    <citation type="journal article" date="2017" name="Front. Plant Sci.">
        <title>Gene Classification and Mining of Molecular Markers Useful in Red Clover (Trifolium pratense) Breeding.</title>
        <authorList>
            <person name="Istvanek J."/>
            <person name="Dluhosova J."/>
            <person name="Dluhos P."/>
            <person name="Patkova L."/>
            <person name="Nedelnik J."/>
            <person name="Repkova J."/>
        </authorList>
    </citation>
    <scope>NUCLEOTIDE SEQUENCE [LARGE SCALE GENOMIC DNA]</scope>
    <source>
        <strain evidence="2">cv. Tatra</strain>
        <tissue evidence="1">Young leaves</tissue>
    </source>
</reference>
<feature type="non-terminal residue" evidence="1">
    <location>
        <position position="90"/>
    </location>
</feature>
<accession>A0A2K3LWD7</accession>
<evidence type="ECO:0000313" key="1">
    <source>
        <dbReference type="EMBL" id="PNX82829.1"/>
    </source>
</evidence>
<proteinExistence type="predicted"/>
<dbReference type="AlphaFoldDB" id="A0A2K3LWD7"/>
<dbReference type="InterPro" id="IPR044730">
    <property type="entry name" value="RNase_H-like_dom_plant"/>
</dbReference>
<dbReference type="EMBL" id="ASHM01042806">
    <property type="protein sequence ID" value="PNX82829.1"/>
    <property type="molecule type" value="Genomic_DNA"/>
</dbReference>
<organism evidence="1 2">
    <name type="scientific">Trifolium pratense</name>
    <name type="common">Red clover</name>
    <dbReference type="NCBI Taxonomy" id="57577"/>
    <lineage>
        <taxon>Eukaryota</taxon>
        <taxon>Viridiplantae</taxon>
        <taxon>Streptophyta</taxon>
        <taxon>Embryophyta</taxon>
        <taxon>Tracheophyta</taxon>
        <taxon>Spermatophyta</taxon>
        <taxon>Magnoliopsida</taxon>
        <taxon>eudicotyledons</taxon>
        <taxon>Gunneridae</taxon>
        <taxon>Pentapetalae</taxon>
        <taxon>rosids</taxon>
        <taxon>fabids</taxon>
        <taxon>Fabales</taxon>
        <taxon>Fabaceae</taxon>
        <taxon>Papilionoideae</taxon>
        <taxon>50 kb inversion clade</taxon>
        <taxon>NPAAA clade</taxon>
        <taxon>Hologalegina</taxon>
        <taxon>IRL clade</taxon>
        <taxon>Trifolieae</taxon>
        <taxon>Trifolium</taxon>
    </lineage>
</organism>
<reference evidence="1 2" key="1">
    <citation type="journal article" date="2014" name="Am. J. Bot.">
        <title>Genome assembly and annotation for red clover (Trifolium pratense; Fabaceae).</title>
        <authorList>
            <person name="Istvanek J."/>
            <person name="Jaros M."/>
            <person name="Krenek A."/>
            <person name="Repkova J."/>
        </authorList>
    </citation>
    <scope>NUCLEOTIDE SEQUENCE [LARGE SCALE GENOMIC DNA]</scope>
    <source>
        <strain evidence="2">cv. Tatra</strain>
        <tissue evidence="1">Young leaves</tissue>
    </source>
</reference>
<dbReference type="CDD" id="cd06222">
    <property type="entry name" value="RNase_H_like"/>
    <property type="match status" value="1"/>
</dbReference>
<evidence type="ECO:0000313" key="2">
    <source>
        <dbReference type="Proteomes" id="UP000236291"/>
    </source>
</evidence>
<gene>
    <name evidence="1" type="ORF">L195_g038864</name>
</gene>
<comment type="caution">
    <text evidence="1">The sequence shown here is derived from an EMBL/GenBank/DDBJ whole genome shotgun (WGS) entry which is preliminary data.</text>
</comment>
<protein>
    <submittedName>
        <fullName evidence="1">Uncharacterized protein</fullName>
    </submittedName>
</protein>
<name>A0A2K3LWD7_TRIPR</name>
<sequence>MIRLWGECYRVVEWIRGYAKNVGRCNAFETEFRGVLEDSRCVRTMGFKKVELDIDSASVVQMLKVRYFHSLTGRTVVHQIWKLLDLGWDI</sequence>